<dbReference type="InterPro" id="IPR058264">
    <property type="entry name" value="DUF7958"/>
</dbReference>
<accession>A0A6C0UUF4</accession>
<organism evidence="1 2">
    <name type="scientific">Halogeometricum borinquense</name>
    <dbReference type="NCBI Taxonomy" id="60847"/>
    <lineage>
        <taxon>Archaea</taxon>
        <taxon>Methanobacteriati</taxon>
        <taxon>Methanobacteriota</taxon>
        <taxon>Stenosarchaea group</taxon>
        <taxon>Halobacteria</taxon>
        <taxon>Halobacteriales</taxon>
        <taxon>Haloferacaceae</taxon>
        <taxon>Halogeometricum</taxon>
    </lineage>
</organism>
<sequence length="286" mass="32555">MKATIYGEDEIVTGVEVIDNANIEHDIQVERDGSIYAHQQDGYPDIAANRTNEGNELVNQARRYARYHVYQERGYEAFPWDENLPQIETVGKAIEELSAEEFEQYFGEFYEAVSGPVSGKGSISLNEFSAALDREVSAYYVDVFLNEEDQIAATSDAHPIIINEDWETEITTPTEHAGRVPDARIELVPIPVPTIDQFQTIVYHQTQCQIRDYYIVMGEEPPQEYRVLGFGKYKFAVKYRDDQLPMYEDYTRLDADIPGYSFGLDLGENPELEDQVKSLLSSFTGG</sequence>
<proteinExistence type="predicted"/>
<name>A0A6C0UUF4_9EURY</name>
<gene>
    <name evidence="1" type="ORF">G3I44_18655</name>
</gene>
<dbReference type="Pfam" id="PF25858">
    <property type="entry name" value="DUF7958"/>
    <property type="match status" value="1"/>
</dbReference>
<reference evidence="1 2" key="1">
    <citation type="submission" date="2020-02" db="EMBL/GenBank/DDBJ databases">
        <title>Whole genome sequence of Halogeometricum borinquense strain wsp4.</title>
        <authorList>
            <person name="Verma D.K."/>
            <person name="Gopal K."/>
            <person name="Prasad E.S."/>
        </authorList>
    </citation>
    <scope>NUCLEOTIDE SEQUENCE [LARGE SCALE GENOMIC DNA]</scope>
    <source>
        <strain evidence="2">wsp4</strain>
    </source>
</reference>
<dbReference type="AlphaFoldDB" id="A0A6C0UUF4"/>
<dbReference type="EMBL" id="CP048739">
    <property type="protein sequence ID" value="QIB76578.1"/>
    <property type="molecule type" value="Genomic_DNA"/>
</dbReference>
<protein>
    <submittedName>
        <fullName evidence="1">Uncharacterized protein</fullName>
    </submittedName>
</protein>
<dbReference type="Proteomes" id="UP000465846">
    <property type="component" value="Chromosome"/>
</dbReference>
<evidence type="ECO:0000313" key="2">
    <source>
        <dbReference type="Proteomes" id="UP000465846"/>
    </source>
</evidence>
<evidence type="ECO:0000313" key="1">
    <source>
        <dbReference type="EMBL" id="QIB76578.1"/>
    </source>
</evidence>